<evidence type="ECO:0000256" key="1">
    <source>
        <dbReference type="ARBA" id="ARBA00023125"/>
    </source>
</evidence>
<proteinExistence type="inferred from homology"/>
<feature type="region of interest" description="Disordered" evidence="4">
    <location>
        <begin position="105"/>
        <end position="156"/>
    </location>
</feature>
<dbReference type="InterPro" id="IPR000424">
    <property type="entry name" value="Primosome_PriB/ssb"/>
</dbReference>
<gene>
    <name evidence="5" type="primary">ssb</name>
    <name evidence="5" type="ORF">RY831_03400</name>
</gene>
<evidence type="ECO:0000256" key="4">
    <source>
        <dbReference type="SAM" id="MobiDB-lite"/>
    </source>
</evidence>
<comment type="caution">
    <text evidence="5">The sequence shown here is derived from an EMBL/GenBank/DDBJ whole genome shotgun (WGS) entry which is preliminary data.</text>
</comment>
<accession>A0ABU6J3G6</accession>
<evidence type="ECO:0000313" key="6">
    <source>
        <dbReference type="Proteomes" id="UP001352263"/>
    </source>
</evidence>
<name>A0ABU6J3G6_9BURK</name>
<keyword evidence="6" id="KW-1185">Reference proteome</keyword>
<comment type="caution">
    <text evidence="2">Lacks conserved residue(s) required for the propagation of feature annotation.</text>
</comment>
<protein>
    <recommendedName>
        <fullName evidence="2 3">Single-stranded DNA-binding protein</fullName>
        <shortName evidence="2">SSB</shortName>
    </recommendedName>
</protein>
<evidence type="ECO:0000313" key="5">
    <source>
        <dbReference type="EMBL" id="MEC4718179.1"/>
    </source>
</evidence>
<evidence type="ECO:0000256" key="3">
    <source>
        <dbReference type="PIRNR" id="PIRNR002070"/>
    </source>
</evidence>
<dbReference type="GO" id="GO:0003677">
    <property type="term" value="F:DNA binding"/>
    <property type="evidence" value="ECO:0007669"/>
    <property type="project" value="UniProtKB-KW"/>
</dbReference>
<dbReference type="SUPFAM" id="SSF50249">
    <property type="entry name" value="Nucleic acid-binding proteins"/>
    <property type="match status" value="1"/>
</dbReference>
<dbReference type="PANTHER" id="PTHR10302:SF27">
    <property type="entry name" value="SINGLE-STRANDED DNA-BINDING PROTEIN"/>
    <property type="match status" value="1"/>
</dbReference>
<comment type="subunit">
    <text evidence="2">Homotetramer.</text>
</comment>
<dbReference type="RefSeq" id="WP_326504933.1">
    <property type="nucleotide sequence ID" value="NZ_JAWIIV010000002.1"/>
</dbReference>
<dbReference type="PANTHER" id="PTHR10302">
    <property type="entry name" value="SINGLE-STRANDED DNA-BINDING PROTEIN"/>
    <property type="match status" value="1"/>
</dbReference>
<dbReference type="Proteomes" id="UP001352263">
    <property type="component" value="Unassembled WGS sequence"/>
</dbReference>
<keyword evidence="1 2" id="KW-0238">DNA-binding</keyword>
<dbReference type="PIRSF" id="PIRSF002070">
    <property type="entry name" value="SSB"/>
    <property type="match status" value="1"/>
</dbReference>
<dbReference type="PROSITE" id="PS50935">
    <property type="entry name" value="SSB"/>
    <property type="match status" value="1"/>
</dbReference>
<evidence type="ECO:0000256" key="2">
    <source>
        <dbReference type="HAMAP-Rule" id="MF_00984"/>
    </source>
</evidence>
<dbReference type="EMBL" id="JAWIIV010000002">
    <property type="protein sequence ID" value="MEC4718179.1"/>
    <property type="molecule type" value="Genomic_DNA"/>
</dbReference>
<feature type="compositionally biased region" description="Polar residues" evidence="4">
    <location>
        <begin position="125"/>
        <end position="140"/>
    </location>
</feature>
<dbReference type="NCBIfam" id="TIGR00621">
    <property type="entry name" value="ssb"/>
    <property type="match status" value="1"/>
</dbReference>
<dbReference type="Gene3D" id="2.40.50.140">
    <property type="entry name" value="Nucleic acid-binding proteins"/>
    <property type="match status" value="1"/>
</dbReference>
<dbReference type="InterPro" id="IPR011344">
    <property type="entry name" value="ssDNA-bd"/>
</dbReference>
<dbReference type="Pfam" id="PF00436">
    <property type="entry name" value="SSB"/>
    <property type="match status" value="1"/>
</dbReference>
<reference evidence="5 6" key="1">
    <citation type="submission" date="2023-10" db="EMBL/GenBank/DDBJ databases">
        <title>Noviherbaspirillum sp. CPCC 100848 genome assembly.</title>
        <authorList>
            <person name="Li X.Y."/>
            <person name="Fang X.M."/>
        </authorList>
    </citation>
    <scope>NUCLEOTIDE SEQUENCE [LARGE SCALE GENOMIC DNA]</scope>
    <source>
        <strain evidence="5 6">CPCC 100848</strain>
    </source>
</reference>
<sequence>MASVNKVTLIGNVGAAPETRSTSSGDTVCTIRMATSESWTDKASGEKKELTEWHRVVFYRKQAELVKQLVKKGTQLYVEGRLRTRKWTDKEGVERYTTEIEAAEFQLLGSRPQSSNNTDEHGSNEPASATSRNEQSTGARSSVGGGRAYGDSDIPF</sequence>
<dbReference type="HAMAP" id="MF_00984">
    <property type="entry name" value="SSB"/>
    <property type="match status" value="1"/>
</dbReference>
<organism evidence="5 6">
    <name type="scientific">Noviherbaspirillum album</name>
    <dbReference type="NCBI Taxonomy" id="3080276"/>
    <lineage>
        <taxon>Bacteria</taxon>
        <taxon>Pseudomonadati</taxon>
        <taxon>Pseudomonadota</taxon>
        <taxon>Betaproteobacteria</taxon>
        <taxon>Burkholderiales</taxon>
        <taxon>Oxalobacteraceae</taxon>
        <taxon>Noviherbaspirillum</taxon>
    </lineage>
</organism>
<dbReference type="InterPro" id="IPR012340">
    <property type="entry name" value="NA-bd_OB-fold"/>
</dbReference>
<dbReference type="CDD" id="cd04496">
    <property type="entry name" value="SSB_OBF"/>
    <property type="match status" value="1"/>
</dbReference>